<evidence type="ECO:0000313" key="1">
    <source>
        <dbReference type="EMBL" id="KAF0310276.1"/>
    </source>
</evidence>
<dbReference type="AlphaFoldDB" id="A0A6A4WS18"/>
<organism evidence="1 2">
    <name type="scientific">Amphibalanus amphitrite</name>
    <name type="common">Striped barnacle</name>
    <name type="synonym">Balanus amphitrite</name>
    <dbReference type="NCBI Taxonomy" id="1232801"/>
    <lineage>
        <taxon>Eukaryota</taxon>
        <taxon>Metazoa</taxon>
        <taxon>Ecdysozoa</taxon>
        <taxon>Arthropoda</taxon>
        <taxon>Crustacea</taxon>
        <taxon>Multicrustacea</taxon>
        <taxon>Cirripedia</taxon>
        <taxon>Thoracica</taxon>
        <taxon>Thoracicalcarea</taxon>
        <taxon>Balanomorpha</taxon>
        <taxon>Balanoidea</taxon>
        <taxon>Balanidae</taxon>
        <taxon>Amphibalaninae</taxon>
        <taxon>Amphibalanus</taxon>
    </lineage>
</organism>
<dbReference type="EMBL" id="VIIS01000325">
    <property type="protein sequence ID" value="KAF0310276.1"/>
    <property type="molecule type" value="Genomic_DNA"/>
</dbReference>
<gene>
    <name evidence="1" type="ORF">FJT64_002021</name>
</gene>
<sequence length="68" mass="7766">MLEWAARQRVYEETTATDAYRDAARRPGESLAVYAFRLAALFEDAYPEADKQCPVARLETSQLRLVTL</sequence>
<name>A0A6A4WS18_AMPAM</name>
<accession>A0A6A4WS18</accession>
<protein>
    <submittedName>
        <fullName evidence="1">Uncharacterized protein</fullName>
    </submittedName>
</protein>
<evidence type="ECO:0000313" key="2">
    <source>
        <dbReference type="Proteomes" id="UP000440578"/>
    </source>
</evidence>
<dbReference type="Proteomes" id="UP000440578">
    <property type="component" value="Unassembled WGS sequence"/>
</dbReference>
<proteinExistence type="predicted"/>
<comment type="caution">
    <text evidence="1">The sequence shown here is derived from an EMBL/GenBank/DDBJ whole genome shotgun (WGS) entry which is preliminary data.</text>
</comment>
<reference evidence="1 2" key="1">
    <citation type="submission" date="2019-07" db="EMBL/GenBank/DDBJ databases">
        <title>Draft genome assembly of a fouling barnacle, Amphibalanus amphitrite (Darwin, 1854): The first reference genome for Thecostraca.</title>
        <authorList>
            <person name="Kim W."/>
        </authorList>
    </citation>
    <scope>NUCLEOTIDE SEQUENCE [LARGE SCALE GENOMIC DNA]</scope>
    <source>
        <strain evidence="1">SNU_AA5</strain>
        <tissue evidence="1">Soma without cirri and trophi</tissue>
    </source>
</reference>
<keyword evidence="2" id="KW-1185">Reference proteome</keyword>